<feature type="compositionally biased region" description="Polar residues" evidence="1">
    <location>
        <begin position="61"/>
        <end position="78"/>
    </location>
</feature>
<dbReference type="Proteomes" id="UP001633002">
    <property type="component" value="Unassembled WGS sequence"/>
</dbReference>
<feature type="region of interest" description="Disordered" evidence="1">
    <location>
        <begin position="1"/>
        <end position="23"/>
    </location>
</feature>
<proteinExistence type="predicted"/>
<sequence>MFMSTGVSKHVGPADIQQTTRHAPNVVAATPPEAVITPAQPSAIANGANCPSWANVVAGRSNGQQNTKNPSNQANNNREPATHWAVGVLDEHVKEAFSALAARSSIQPAANTTRLNLDFQRGHKAADSPSAFNTARSHAQRRQGQGPNNHQGKANVGRPRENAMDSNAQPTNNNGVSASIPINTPWKSARTWRPTTPMQSNAATGNVTATPQPQPIVSGLILAALHNAGKGPLPSTTPGGDEIPTAPQIPAPTGASQDGNAVDGTVNPALTKQKTHRSIHFDLEVLPQCSFNSAENVDLTQQLSSQEVISTQILTQDEALDVEDRPVHNTQIITLATTVQGNTHRLAQTDFLNTPTQGDSTELSPLQ</sequence>
<keyword evidence="3" id="KW-1185">Reference proteome</keyword>
<name>A0ABD3HJM9_9MARC</name>
<feature type="compositionally biased region" description="Polar residues" evidence="1">
    <location>
        <begin position="164"/>
        <end position="181"/>
    </location>
</feature>
<dbReference type="EMBL" id="JBJQOH010000003">
    <property type="protein sequence ID" value="KAL3691833.1"/>
    <property type="molecule type" value="Genomic_DNA"/>
</dbReference>
<feature type="region of interest" description="Disordered" evidence="1">
    <location>
        <begin position="55"/>
        <end position="78"/>
    </location>
</feature>
<accession>A0ABD3HJM9</accession>
<feature type="compositionally biased region" description="Polar residues" evidence="1">
    <location>
        <begin position="130"/>
        <end position="152"/>
    </location>
</feature>
<protein>
    <submittedName>
        <fullName evidence="2">Uncharacterized protein</fullName>
    </submittedName>
</protein>
<comment type="caution">
    <text evidence="2">The sequence shown here is derived from an EMBL/GenBank/DDBJ whole genome shotgun (WGS) entry which is preliminary data.</text>
</comment>
<evidence type="ECO:0000313" key="2">
    <source>
        <dbReference type="EMBL" id="KAL3691833.1"/>
    </source>
</evidence>
<evidence type="ECO:0000256" key="1">
    <source>
        <dbReference type="SAM" id="MobiDB-lite"/>
    </source>
</evidence>
<dbReference type="AlphaFoldDB" id="A0ABD3HJM9"/>
<evidence type="ECO:0000313" key="3">
    <source>
        <dbReference type="Proteomes" id="UP001633002"/>
    </source>
</evidence>
<gene>
    <name evidence="2" type="ORF">R1sor_005484</name>
</gene>
<feature type="region of interest" description="Disordered" evidence="1">
    <location>
        <begin position="123"/>
        <end position="181"/>
    </location>
</feature>
<reference evidence="2 3" key="1">
    <citation type="submission" date="2024-09" db="EMBL/GenBank/DDBJ databases">
        <title>Chromosome-scale assembly of Riccia sorocarpa.</title>
        <authorList>
            <person name="Paukszto L."/>
        </authorList>
    </citation>
    <scope>NUCLEOTIDE SEQUENCE [LARGE SCALE GENOMIC DNA]</scope>
    <source>
        <strain evidence="2">LP-2024</strain>
        <tissue evidence="2">Aerial parts of the thallus</tissue>
    </source>
</reference>
<organism evidence="2 3">
    <name type="scientific">Riccia sorocarpa</name>
    <dbReference type="NCBI Taxonomy" id="122646"/>
    <lineage>
        <taxon>Eukaryota</taxon>
        <taxon>Viridiplantae</taxon>
        <taxon>Streptophyta</taxon>
        <taxon>Embryophyta</taxon>
        <taxon>Marchantiophyta</taxon>
        <taxon>Marchantiopsida</taxon>
        <taxon>Marchantiidae</taxon>
        <taxon>Marchantiales</taxon>
        <taxon>Ricciaceae</taxon>
        <taxon>Riccia</taxon>
    </lineage>
</organism>